<feature type="compositionally biased region" description="Polar residues" evidence="1">
    <location>
        <begin position="1"/>
        <end position="13"/>
    </location>
</feature>
<reference evidence="2" key="1">
    <citation type="submission" date="2021-03" db="EMBL/GenBank/DDBJ databases">
        <title>Revisited historic fungal species revealed as producer of novel bioactive compounds through whole genome sequencing and comparative genomics.</title>
        <authorList>
            <person name="Vignolle G.A."/>
            <person name="Hochenegger N."/>
            <person name="Mach R.L."/>
            <person name="Mach-Aigner A.R."/>
            <person name="Javad Rahimi M."/>
            <person name="Salim K.A."/>
            <person name="Chan C.M."/>
            <person name="Lim L.B.L."/>
            <person name="Cai F."/>
            <person name="Druzhinina I.S."/>
            <person name="U'Ren J.M."/>
            <person name="Derntl C."/>
        </authorList>
    </citation>
    <scope>NUCLEOTIDE SEQUENCE</scope>
    <source>
        <strain evidence="2">TUCIM 5799</strain>
    </source>
</reference>
<evidence type="ECO:0000256" key="1">
    <source>
        <dbReference type="SAM" id="MobiDB-lite"/>
    </source>
</evidence>
<dbReference type="EMBL" id="JAFIMR010000007">
    <property type="protein sequence ID" value="KAI1876381.1"/>
    <property type="molecule type" value="Genomic_DNA"/>
</dbReference>
<proteinExistence type="predicted"/>
<feature type="region of interest" description="Disordered" evidence="1">
    <location>
        <begin position="1"/>
        <end position="78"/>
    </location>
</feature>
<evidence type="ECO:0000313" key="3">
    <source>
        <dbReference type="Proteomes" id="UP000829685"/>
    </source>
</evidence>
<organism evidence="2 3">
    <name type="scientific">Neoarthrinium moseri</name>
    <dbReference type="NCBI Taxonomy" id="1658444"/>
    <lineage>
        <taxon>Eukaryota</taxon>
        <taxon>Fungi</taxon>
        <taxon>Dikarya</taxon>
        <taxon>Ascomycota</taxon>
        <taxon>Pezizomycotina</taxon>
        <taxon>Sordariomycetes</taxon>
        <taxon>Xylariomycetidae</taxon>
        <taxon>Amphisphaeriales</taxon>
        <taxon>Apiosporaceae</taxon>
        <taxon>Neoarthrinium</taxon>
    </lineage>
</organism>
<comment type="caution">
    <text evidence="2">The sequence shown here is derived from an EMBL/GenBank/DDBJ whole genome shotgun (WGS) entry which is preliminary data.</text>
</comment>
<evidence type="ECO:0000313" key="2">
    <source>
        <dbReference type="EMBL" id="KAI1876381.1"/>
    </source>
</evidence>
<dbReference type="OrthoDB" id="5218421at2759"/>
<dbReference type="AlphaFoldDB" id="A0A9P9WRH4"/>
<dbReference type="Proteomes" id="UP000829685">
    <property type="component" value="Unassembled WGS sequence"/>
</dbReference>
<protein>
    <submittedName>
        <fullName evidence="2">Uncharacterized protein</fullName>
    </submittedName>
</protein>
<gene>
    <name evidence="2" type="ORF">JX265_003907</name>
</gene>
<accession>A0A9P9WRH4</accession>
<keyword evidence="3" id="KW-1185">Reference proteome</keyword>
<sequence>MSSQDYSTVSMPFSPSPPTDLPSYARFMHQHTKKQMEAASRSSHRRGQRSSHSGVPAVPNGISSSGSSHSSEGVDYHD</sequence>
<name>A0A9P9WRH4_9PEZI</name>